<keyword evidence="1" id="KW-0472">Membrane</keyword>
<dbReference type="OrthoDB" id="5018600at2"/>
<dbReference type="EMBL" id="LDQC01000026">
    <property type="protein sequence ID" value="KTR08834.1"/>
    <property type="molecule type" value="Genomic_DNA"/>
</dbReference>
<keyword evidence="1" id="KW-1133">Transmembrane helix</keyword>
<dbReference type="STRING" id="33881.NS184_04755"/>
<name>A0A175RZA4_9MICO</name>
<protein>
    <submittedName>
        <fullName evidence="2">Uncharacterized protein</fullName>
    </submittedName>
</protein>
<sequence length="185" mass="19015">MHSGAEDPDLVGTSIPDFDVEPAAGARFWAVLLGVLGAVVGVLAVIGWPLPVGGGRYGVDEAAWAQTVHGVQAWLAHDGWRVSGSSWVFGAAAVAALSGVGVLLHPSWSERRRFVLVVVPAGVLLVAGPAVQWAFGLPWSNYGVGSAAGIALGIVAVAALAGVGAAVVAVLRRRHRPHDGRDRRT</sequence>
<evidence type="ECO:0000313" key="3">
    <source>
        <dbReference type="Proteomes" id="UP000078252"/>
    </source>
</evidence>
<evidence type="ECO:0000256" key="1">
    <source>
        <dbReference type="SAM" id="Phobius"/>
    </source>
</evidence>
<comment type="caution">
    <text evidence="2">The sequence shown here is derived from an EMBL/GenBank/DDBJ whole genome shotgun (WGS) entry which is preliminary data.</text>
</comment>
<feature type="transmembrane region" description="Helical" evidence="1">
    <location>
        <begin position="87"/>
        <end position="105"/>
    </location>
</feature>
<gene>
    <name evidence="2" type="ORF">NS184_04755</name>
</gene>
<accession>A0A175RZA4</accession>
<dbReference type="AlphaFoldDB" id="A0A175RZA4"/>
<dbReference type="Proteomes" id="UP000078252">
    <property type="component" value="Unassembled WGS sequence"/>
</dbReference>
<feature type="transmembrane region" description="Helical" evidence="1">
    <location>
        <begin position="114"/>
        <end position="135"/>
    </location>
</feature>
<organism evidence="2 3">
    <name type="scientific">Curtobacterium luteum</name>
    <dbReference type="NCBI Taxonomy" id="33881"/>
    <lineage>
        <taxon>Bacteria</taxon>
        <taxon>Bacillati</taxon>
        <taxon>Actinomycetota</taxon>
        <taxon>Actinomycetes</taxon>
        <taxon>Micrococcales</taxon>
        <taxon>Microbacteriaceae</taxon>
        <taxon>Curtobacterium</taxon>
    </lineage>
</organism>
<feature type="transmembrane region" description="Helical" evidence="1">
    <location>
        <begin position="28"/>
        <end position="50"/>
    </location>
</feature>
<feature type="transmembrane region" description="Helical" evidence="1">
    <location>
        <begin position="147"/>
        <end position="171"/>
    </location>
</feature>
<evidence type="ECO:0000313" key="2">
    <source>
        <dbReference type="EMBL" id="KTR08834.1"/>
    </source>
</evidence>
<reference evidence="2 3" key="1">
    <citation type="journal article" date="2016" name="Front. Microbiol.">
        <title>Genomic Resource of Rice Seed Associated Bacteria.</title>
        <authorList>
            <person name="Midha S."/>
            <person name="Bansal K."/>
            <person name="Sharma S."/>
            <person name="Kumar N."/>
            <person name="Patil P.P."/>
            <person name="Chaudhry V."/>
            <person name="Patil P.B."/>
        </authorList>
    </citation>
    <scope>NUCLEOTIDE SEQUENCE [LARGE SCALE GENOMIC DNA]</scope>
    <source>
        <strain evidence="2 3">NS184</strain>
    </source>
</reference>
<proteinExistence type="predicted"/>
<dbReference type="PATRIC" id="fig|33881.3.peg.1224"/>
<dbReference type="RefSeq" id="WP_058724991.1">
    <property type="nucleotide sequence ID" value="NZ_LDQC01000026.1"/>
</dbReference>
<keyword evidence="1" id="KW-0812">Transmembrane</keyword>